<proteinExistence type="predicted"/>
<name>A0ABW7ERK9_9BURK</name>
<accession>A0ABW7ERK9</accession>
<protein>
    <submittedName>
        <fullName evidence="1">Uncharacterized protein</fullName>
    </submittedName>
</protein>
<evidence type="ECO:0000313" key="1">
    <source>
        <dbReference type="EMBL" id="MFG6416130.1"/>
    </source>
</evidence>
<dbReference type="RefSeq" id="WP_394472197.1">
    <property type="nucleotide sequence ID" value="NZ_JBIGHY010000007.1"/>
</dbReference>
<gene>
    <name evidence="1" type="ORF">ACG02S_19725</name>
</gene>
<evidence type="ECO:0000313" key="2">
    <source>
        <dbReference type="Proteomes" id="UP001606300"/>
    </source>
</evidence>
<sequence>MQLLGIEMNRRLRATSVGSVVAALCSGCTTLEVSRLETTSMAEEREGIAYYLPLKQLVIDASFEITQCRDGGSAPGLLYAVSAKVSEKQVPDLSQRYIVSYKSLSALTKTTDLTISTSEEGLLVSVNASAADQTGPILSSLASTAFSVARGLALGQLPSMDAASGNTPPNHCNEFQPRIAAVEKARAALKSAVVKDEERQVAAGARTKAAAALKVAESKLKEAEEAKEPIAIADARVEVRKTRAAFEVSQQTLAGLGPLETGTKTNELAEARQALSVTRTLLWTPDPTEFEAEKPAPLRISPSAQALQALGFSQEAAKFAKDAMHSEVALTPPLGVLGKDNGRDPLKKGGIVYRQPAHVLLRVCPSACEELQNGAVLEENLAYVGVHALPQLGARASLPLSNWVFEDNSLNVSFGESGQPKVVSFKSKSSAERAASSAKEIGDGYLAFVKGRETDRLDFLKGRRTDEEAQLSLESKRRDSQLDVLSDRLDTLKKLEAQEAQRSGVATRNQLTEDALEARKRQLLLLVQIKEQENKLKALNTTPE</sequence>
<comment type="caution">
    <text evidence="1">The sequence shown here is derived from an EMBL/GenBank/DDBJ whole genome shotgun (WGS) entry which is preliminary data.</text>
</comment>
<organism evidence="1 2">
    <name type="scientific">Pelomonas dachongensis</name>
    <dbReference type="NCBI Taxonomy" id="3299029"/>
    <lineage>
        <taxon>Bacteria</taxon>
        <taxon>Pseudomonadati</taxon>
        <taxon>Pseudomonadota</taxon>
        <taxon>Betaproteobacteria</taxon>
        <taxon>Burkholderiales</taxon>
        <taxon>Sphaerotilaceae</taxon>
        <taxon>Roseateles</taxon>
    </lineage>
</organism>
<keyword evidence="2" id="KW-1185">Reference proteome</keyword>
<dbReference type="Proteomes" id="UP001606300">
    <property type="component" value="Unassembled WGS sequence"/>
</dbReference>
<reference evidence="1 2" key="1">
    <citation type="submission" date="2024-09" db="EMBL/GenBank/DDBJ databases">
        <title>Novel species of the genus Pelomonas and Roseateles isolated from streams.</title>
        <authorList>
            <person name="Lu H."/>
        </authorList>
    </citation>
    <scope>NUCLEOTIDE SEQUENCE [LARGE SCALE GENOMIC DNA]</scope>
    <source>
        <strain evidence="1 2">DC23W</strain>
    </source>
</reference>
<dbReference type="EMBL" id="JBIGHY010000007">
    <property type="protein sequence ID" value="MFG6416130.1"/>
    <property type="molecule type" value="Genomic_DNA"/>
</dbReference>